<evidence type="ECO:0000259" key="13">
    <source>
        <dbReference type="PROSITE" id="PS51873"/>
    </source>
</evidence>
<dbReference type="PANTHER" id="PTHR47763:SF1">
    <property type="entry name" value="DUF659 DOMAIN-CONTAINING PROTEIN"/>
    <property type="match status" value="1"/>
</dbReference>
<dbReference type="InterPro" id="IPR044066">
    <property type="entry name" value="TRIAD_supradom"/>
</dbReference>
<dbReference type="OrthoDB" id="10009520at2759"/>
<evidence type="ECO:0000256" key="8">
    <source>
        <dbReference type="ARBA" id="ARBA00022786"/>
    </source>
</evidence>
<proteinExistence type="predicted"/>
<dbReference type="AlphaFoldDB" id="A0A8K0QVK4"/>
<keyword evidence="9" id="KW-0862">Zinc</keyword>
<evidence type="ECO:0000256" key="1">
    <source>
        <dbReference type="ARBA" id="ARBA00001798"/>
    </source>
</evidence>
<feature type="coiled-coil region" evidence="11">
    <location>
        <begin position="1028"/>
        <end position="1070"/>
    </location>
</feature>
<comment type="catalytic activity">
    <reaction evidence="1">
        <text>[E2 ubiquitin-conjugating enzyme]-S-ubiquitinyl-L-cysteine + [acceptor protein]-L-lysine = [E2 ubiquitin-conjugating enzyme]-L-cysteine + [acceptor protein]-N(6)-ubiquitinyl-L-lysine.</text>
        <dbReference type="EC" id="2.3.2.31"/>
    </reaction>
</comment>
<evidence type="ECO:0000256" key="6">
    <source>
        <dbReference type="ARBA" id="ARBA00022737"/>
    </source>
</evidence>
<dbReference type="InterPro" id="IPR036465">
    <property type="entry name" value="vWFA_dom_sf"/>
</dbReference>
<evidence type="ECO:0000256" key="10">
    <source>
        <dbReference type="PROSITE-ProRule" id="PRU00175"/>
    </source>
</evidence>
<dbReference type="InterPro" id="IPR013083">
    <property type="entry name" value="Znf_RING/FYVE/PHD"/>
</dbReference>
<dbReference type="InterPro" id="IPR052969">
    <property type="entry name" value="Thr-specific_kinase-like"/>
</dbReference>
<dbReference type="Gene3D" id="3.30.40.10">
    <property type="entry name" value="Zinc/RING finger domain, C3HC4 (zinc finger)"/>
    <property type="match status" value="1"/>
</dbReference>
<accession>A0A8K0QVK4</accession>
<dbReference type="PROSITE" id="PS50089">
    <property type="entry name" value="ZF_RING_2"/>
    <property type="match status" value="1"/>
</dbReference>
<evidence type="ECO:0000259" key="12">
    <source>
        <dbReference type="PROSITE" id="PS50089"/>
    </source>
</evidence>
<keyword evidence="8" id="KW-0833">Ubl conjugation pathway</keyword>
<keyword evidence="4" id="KW-0808">Transferase</keyword>
<evidence type="ECO:0000313" key="15">
    <source>
        <dbReference type="Proteomes" id="UP000813461"/>
    </source>
</evidence>
<protein>
    <recommendedName>
        <fullName evidence="3">RBR-type E3 ubiquitin transferase</fullName>
        <ecNumber evidence="3">2.3.2.31</ecNumber>
    </recommendedName>
</protein>
<dbReference type="Gene3D" id="1.20.120.1750">
    <property type="match status" value="1"/>
</dbReference>
<dbReference type="Gene3D" id="3.40.50.410">
    <property type="entry name" value="von Willebrand factor, type A domain"/>
    <property type="match status" value="1"/>
</dbReference>
<dbReference type="InterPro" id="IPR054694">
    <property type="entry name" value="Parkin-like_IBR"/>
</dbReference>
<dbReference type="GO" id="GO:0061630">
    <property type="term" value="F:ubiquitin protein ligase activity"/>
    <property type="evidence" value="ECO:0007669"/>
    <property type="project" value="UniProtKB-EC"/>
</dbReference>
<organism evidence="14 15">
    <name type="scientific">Paraphoma chrysanthemicola</name>
    <dbReference type="NCBI Taxonomy" id="798071"/>
    <lineage>
        <taxon>Eukaryota</taxon>
        <taxon>Fungi</taxon>
        <taxon>Dikarya</taxon>
        <taxon>Ascomycota</taxon>
        <taxon>Pezizomycotina</taxon>
        <taxon>Dothideomycetes</taxon>
        <taxon>Pleosporomycetidae</taxon>
        <taxon>Pleosporales</taxon>
        <taxon>Pleosporineae</taxon>
        <taxon>Phaeosphaeriaceae</taxon>
        <taxon>Paraphoma</taxon>
    </lineage>
</organism>
<feature type="domain" description="RING-type" evidence="13">
    <location>
        <begin position="896"/>
        <end position="1128"/>
    </location>
</feature>
<dbReference type="GO" id="GO:0005737">
    <property type="term" value="C:cytoplasm"/>
    <property type="evidence" value="ECO:0007669"/>
    <property type="project" value="TreeGrafter"/>
</dbReference>
<evidence type="ECO:0000256" key="11">
    <source>
        <dbReference type="SAM" id="Coils"/>
    </source>
</evidence>
<dbReference type="Pfam" id="PF22605">
    <property type="entry name" value="IBR_2"/>
    <property type="match status" value="1"/>
</dbReference>
<dbReference type="GO" id="GO:0004674">
    <property type="term" value="F:protein serine/threonine kinase activity"/>
    <property type="evidence" value="ECO:0007669"/>
    <property type="project" value="TreeGrafter"/>
</dbReference>
<evidence type="ECO:0000313" key="14">
    <source>
        <dbReference type="EMBL" id="KAH7073148.1"/>
    </source>
</evidence>
<keyword evidence="15" id="KW-1185">Reference proteome</keyword>
<keyword evidence="5" id="KW-0479">Metal-binding</keyword>
<reference evidence="14" key="1">
    <citation type="journal article" date="2021" name="Nat. Commun.">
        <title>Genetic determinants of endophytism in the Arabidopsis root mycobiome.</title>
        <authorList>
            <person name="Mesny F."/>
            <person name="Miyauchi S."/>
            <person name="Thiergart T."/>
            <person name="Pickel B."/>
            <person name="Atanasova L."/>
            <person name="Karlsson M."/>
            <person name="Huettel B."/>
            <person name="Barry K.W."/>
            <person name="Haridas S."/>
            <person name="Chen C."/>
            <person name="Bauer D."/>
            <person name="Andreopoulos W."/>
            <person name="Pangilinan J."/>
            <person name="LaButti K."/>
            <person name="Riley R."/>
            <person name="Lipzen A."/>
            <person name="Clum A."/>
            <person name="Drula E."/>
            <person name="Henrissat B."/>
            <person name="Kohler A."/>
            <person name="Grigoriev I.V."/>
            <person name="Martin F.M."/>
            <person name="Hacquard S."/>
        </authorList>
    </citation>
    <scope>NUCLEOTIDE SEQUENCE</scope>
    <source>
        <strain evidence="14">MPI-SDFR-AT-0120</strain>
    </source>
</reference>
<dbReference type="EC" id="2.3.2.31" evidence="3"/>
<evidence type="ECO:0000256" key="2">
    <source>
        <dbReference type="ARBA" id="ARBA00004906"/>
    </source>
</evidence>
<evidence type="ECO:0000256" key="4">
    <source>
        <dbReference type="ARBA" id="ARBA00022679"/>
    </source>
</evidence>
<evidence type="ECO:0000256" key="7">
    <source>
        <dbReference type="ARBA" id="ARBA00022771"/>
    </source>
</evidence>
<comment type="pathway">
    <text evidence="2">Protein modification; protein ubiquitination.</text>
</comment>
<dbReference type="PANTHER" id="PTHR47763">
    <property type="entry name" value="ALPHA-PROTEIN KINASE VWKA"/>
    <property type="match status" value="1"/>
</dbReference>
<dbReference type="EMBL" id="JAGMVJ010000022">
    <property type="protein sequence ID" value="KAH7073148.1"/>
    <property type="molecule type" value="Genomic_DNA"/>
</dbReference>
<dbReference type="GO" id="GO:0008270">
    <property type="term" value="F:zinc ion binding"/>
    <property type="evidence" value="ECO:0007669"/>
    <property type="project" value="UniProtKB-KW"/>
</dbReference>
<dbReference type="PROSITE" id="PS51873">
    <property type="entry name" value="TRIAD"/>
    <property type="match status" value="1"/>
</dbReference>
<evidence type="ECO:0000256" key="3">
    <source>
        <dbReference type="ARBA" id="ARBA00012251"/>
    </source>
</evidence>
<dbReference type="SUPFAM" id="SSF57850">
    <property type="entry name" value="RING/U-box"/>
    <property type="match status" value="2"/>
</dbReference>
<feature type="domain" description="RING-type" evidence="12">
    <location>
        <begin position="900"/>
        <end position="954"/>
    </location>
</feature>
<comment type="caution">
    <text evidence="14">The sequence shown here is derived from an EMBL/GenBank/DDBJ whole genome shotgun (WGS) entry which is preliminary data.</text>
</comment>
<dbReference type="SUPFAM" id="SSF53300">
    <property type="entry name" value="vWA-like"/>
    <property type="match status" value="1"/>
</dbReference>
<evidence type="ECO:0000256" key="9">
    <source>
        <dbReference type="ARBA" id="ARBA00022833"/>
    </source>
</evidence>
<sequence>MATAKAATEVYDLLILVDATYSMYNYLESLKISLPKVIAISNLTDAFVRVGLLAYRDYSEADRANDGMLEWSGWYDPKTPDPTDVVTAEVLMAAASGLEPIGGGDFPEATKTGLARAYTLMREDATTIILLYTDAPPHCWMVADRDRGSNYHAEYAALSAANSYGGYGPCFLDWVAACNQLHSGPKKAHVYCFLDETIGSCLNSGYYTYLSTVSRGACLSLKSAKPRSIAQVTVDVLLAWMGAEKTGLESITLPANLTRYKNGDNIKLIKNEKDPIANPYFWAHNPAGPGMRLQKVAEETKARVAMAANIAEVQVDSDVLKKYLPKRKIPVVNFAERYRKDQQYKQLVIKQLDAMIQADVSSVSLNPVFGALWRAVCNDRDNPARDDLLASFSLHVDRLVDADEKLRMKKWLEESYDYASEIMGAIGSVPENQRFPCVLLDPTITFQRMRSTDQESGSNDDADRPITTLRRDELLEIGRSCDGRILHRLSKVLTRLTFVKSAADLPAHIVATSAETVPRIPLVLASREYDVMFWKILLHLVVPGTLLSARPATVLAALAIRIGIKPLFEPACAAMMYWRDKWNNLEVPETWNSSCLFLLLDADQEYRNQVLTNENDPARDRLLLDADRDLFSRLIFYHHTGANLLTTLTAEVGWTPQKTKLPLGPVVVCRGCKFPRSVSIMAEKSGRKCGLCLADDWRNCDHQSGAMFGNVSKDDNEKTVATWVECSVRTCRAQYVCYNPSYLNVRPKCHYCRIQTKLPVNQRSNDPAPTLECIQCLSKIIWPKEFRNTRTAPYTCIACLGHHETIVTIDTHADQLCKENGQSWLLRNEGGVLLEPFKRSLFHTISAIGVESFRANVEALPEARPDLVLTLRGKRIRNQARVLEQLRSWVQRRAAEKTVCSLCFNAVSKKRLLPACRRRGCHQCICEDCLNGWYGLNSRGAIINTAALFCPFCRRPPAARTLAAYGKGIHAVGDVRQAAEDRGRWIYAWCYDCGKARRCMQRECAQGAPPQMERWKCEECVESDLERARGVEEEARQALQRAAILDTEERIAAQRRLQDTERARKELERHVKECPGCKVPTQKIAGCDHITCEMPNCGVDWCWACREKFDSREIYRHMSKAHGGWYTGSEGIEFDGED</sequence>
<evidence type="ECO:0000256" key="5">
    <source>
        <dbReference type="ARBA" id="ARBA00022723"/>
    </source>
</evidence>
<gene>
    <name evidence="14" type="ORF">FB567DRAFT_537168</name>
</gene>
<keyword evidence="11" id="KW-0175">Coiled coil</keyword>
<dbReference type="InterPro" id="IPR001841">
    <property type="entry name" value="Znf_RING"/>
</dbReference>
<keyword evidence="7 10" id="KW-0863">Zinc-finger</keyword>
<dbReference type="Proteomes" id="UP000813461">
    <property type="component" value="Unassembled WGS sequence"/>
</dbReference>
<keyword evidence="6" id="KW-0677">Repeat</keyword>
<name>A0A8K0QVK4_9PLEO</name>